<dbReference type="Gene3D" id="3.10.580.10">
    <property type="entry name" value="CBS-domain"/>
    <property type="match status" value="1"/>
</dbReference>
<dbReference type="Proteomes" id="UP000270094">
    <property type="component" value="Unassembled WGS sequence"/>
</dbReference>
<evidence type="ECO:0000313" key="2">
    <source>
        <dbReference type="Proteomes" id="UP000270094"/>
    </source>
</evidence>
<dbReference type="EMBL" id="UYYB01110413">
    <property type="protein sequence ID" value="VDM80859.1"/>
    <property type="molecule type" value="Genomic_DNA"/>
</dbReference>
<keyword evidence="2" id="KW-1185">Reference proteome</keyword>
<organism evidence="1 2">
    <name type="scientific">Strongylus vulgaris</name>
    <name type="common">Blood worm</name>
    <dbReference type="NCBI Taxonomy" id="40348"/>
    <lineage>
        <taxon>Eukaryota</taxon>
        <taxon>Metazoa</taxon>
        <taxon>Ecdysozoa</taxon>
        <taxon>Nematoda</taxon>
        <taxon>Chromadorea</taxon>
        <taxon>Rhabditida</taxon>
        <taxon>Rhabditina</taxon>
        <taxon>Rhabditomorpha</taxon>
        <taxon>Strongyloidea</taxon>
        <taxon>Strongylidae</taxon>
        <taxon>Strongylus</taxon>
    </lineage>
</organism>
<dbReference type="AlphaFoldDB" id="A0A3P7JLT6"/>
<protein>
    <submittedName>
        <fullName evidence="1">Uncharacterized protein</fullName>
    </submittedName>
</protein>
<dbReference type="InterPro" id="IPR046342">
    <property type="entry name" value="CBS_dom_sf"/>
</dbReference>
<accession>A0A3P7JLT6</accession>
<gene>
    <name evidence="1" type="ORF">SVUK_LOCUS15857</name>
</gene>
<name>A0A3P7JLT6_STRVU</name>
<evidence type="ECO:0000313" key="1">
    <source>
        <dbReference type="EMBL" id="VDM80859.1"/>
    </source>
</evidence>
<reference evidence="1 2" key="1">
    <citation type="submission" date="2018-11" db="EMBL/GenBank/DDBJ databases">
        <authorList>
            <consortium name="Pathogen Informatics"/>
        </authorList>
    </citation>
    <scope>NUCLEOTIDE SEQUENCE [LARGE SCALE GENOMIC DNA]</scope>
</reference>
<sequence length="71" mass="7805">MLSPSSTWLAFSSLSTSEHTVPERDLLARLLMSNSCYEALPISGRLIVFDVDLTMWRAFAALVRSGMALNG</sequence>
<proteinExistence type="predicted"/>
<dbReference type="OrthoDB" id="449052at2759"/>